<evidence type="ECO:0000313" key="2">
    <source>
        <dbReference type="Proteomes" id="UP000571950"/>
    </source>
</evidence>
<dbReference type="AlphaFoldDB" id="A0A7W6BSG5"/>
<proteinExistence type="predicted"/>
<evidence type="ECO:0000313" key="1">
    <source>
        <dbReference type="EMBL" id="MBB3928972.1"/>
    </source>
</evidence>
<gene>
    <name evidence="1" type="ORF">GGR43_004723</name>
</gene>
<reference evidence="1 2" key="1">
    <citation type="submission" date="2020-08" db="EMBL/GenBank/DDBJ databases">
        <title>Genomic Encyclopedia of Type Strains, Phase IV (KMG-IV): sequencing the most valuable type-strain genomes for metagenomic binning, comparative biology and taxonomic classification.</title>
        <authorList>
            <person name="Goeker M."/>
        </authorList>
    </citation>
    <scope>NUCLEOTIDE SEQUENCE [LARGE SCALE GENOMIC DNA]</scope>
    <source>
        <strain evidence="1 2">DSM 26189</strain>
    </source>
</reference>
<comment type="caution">
    <text evidence="1">The sequence shown here is derived from an EMBL/GenBank/DDBJ whole genome shotgun (WGS) entry which is preliminary data.</text>
</comment>
<dbReference type="Proteomes" id="UP000571950">
    <property type="component" value="Unassembled WGS sequence"/>
</dbReference>
<sequence>MTPDLIEKMARAISYRDIGLHWDDCAEEWKDIYRAKATAALTVALEEIGEECAQVADDFAIEAGGMLENAVGCISRAAVQGNVSASKYVAGVIRARIAKMKCALPLTK</sequence>
<organism evidence="1 2">
    <name type="scientific">Sphingobium jiangsuense</name>
    <dbReference type="NCBI Taxonomy" id="870476"/>
    <lineage>
        <taxon>Bacteria</taxon>
        <taxon>Pseudomonadati</taxon>
        <taxon>Pseudomonadota</taxon>
        <taxon>Alphaproteobacteria</taxon>
        <taxon>Sphingomonadales</taxon>
        <taxon>Sphingomonadaceae</taxon>
        <taxon>Sphingobium</taxon>
    </lineage>
</organism>
<dbReference type="EMBL" id="JACIDT010000064">
    <property type="protein sequence ID" value="MBB3928972.1"/>
    <property type="molecule type" value="Genomic_DNA"/>
</dbReference>
<protein>
    <submittedName>
        <fullName evidence="1">Uncharacterized protein</fullName>
    </submittedName>
</protein>
<accession>A0A7W6BSG5</accession>
<keyword evidence="2" id="KW-1185">Reference proteome</keyword>
<name>A0A7W6BSG5_9SPHN</name>